<dbReference type="OrthoDB" id="2446882at2759"/>
<dbReference type="AlphaFoldDB" id="A0A9N9C1C3"/>
<proteinExistence type="predicted"/>
<comment type="caution">
    <text evidence="1">The sequence shown here is derived from an EMBL/GenBank/DDBJ whole genome shotgun (WGS) entry which is preliminary data.</text>
</comment>
<dbReference type="EMBL" id="CAJVPY010003221">
    <property type="protein sequence ID" value="CAG8585268.1"/>
    <property type="molecule type" value="Genomic_DNA"/>
</dbReference>
<name>A0A9N9C1C3_9GLOM</name>
<dbReference type="Proteomes" id="UP000789405">
    <property type="component" value="Unassembled WGS sequence"/>
</dbReference>
<accession>A0A9N9C1C3</accession>
<evidence type="ECO:0000313" key="1">
    <source>
        <dbReference type="EMBL" id="CAG8585268.1"/>
    </source>
</evidence>
<sequence>MTVWSSHDAHESNNVLVETYGHQIVSSSYNSQTFNWETKKSLENEPNDLLLEIDYQIVDSNDNSSTINLKNKISSHNNEESREDTLQLYIGRSFNEWKEVDKFLKLFGKLVDITKQYEKPSATINCEWHVNFNNHKGTKEIICTSLVNKHNHEMNPLVAQTAPRFYKLSEEMIKDIRFYTCSMESIGATLQYNLLKAKYPDKYIDKKDVYNAIQ</sequence>
<protein>
    <submittedName>
        <fullName evidence="1">17996_t:CDS:1</fullName>
    </submittedName>
</protein>
<organism evidence="1 2">
    <name type="scientific">Dentiscutata erythropus</name>
    <dbReference type="NCBI Taxonomy" id="1348616"/>
    <lineage>
        <taxon>Eukaryota</taxon>
        <taxon>Fungi</taxon>
        <taxon>Fungi incertae sedis</taxon>
        <taxon>Mucoromycota</taxon>
        <taxon>Glomeromycotina</taxon>
        <taxon>Glomeromycetes</taxon>
        <taxon>Diversisporales</taxon>
        <taxon>Gigasporaceae</taxon>
        <taxon>Dentiscutata</taxon>
    </lineage>
</organism>
<reference evidence="1" key="1">
    <citation type="submission" date="2021-06" db="EMBL/GenBank/DDBJ databases">
        <authorList>
            <person name="Kallberg Y."/>
            <person name="Tangrot J."/>
            <person name="Rosling A."/>
        </authorList>
    </citation>
    <scope>NUCLEOTIDE SEQUENCE</scope>
    <source>
        <strain evidence="1">MA453B</strain>
    </source>
</reference>
<evidence type="ECO:0000313" key="2">
    <source>
        <dbReference type="Proteomes" id="UP000789405"/>
    </source>
</evidence>
<keyword evidence="2" id="KW-1185">Reference proteome</keyword>
<gene>
    <name evidence="1" type="ORF">DERYTH_LOCUS6892</name>
</gene>